<dbReference type="Proteomes" id="UP000446866">
    <property type="component" value="Unassembled WGS sequence"/>
</dbReference>
<dbReference type="GO" id="GO:0016805">
    <property type="term" value="F:dipeptidase activity"/>
    <property type="evidence" value="ECO:0007669"/>
    <property type="project" value="UniProtKB-KW"/>
</dbReference>
<dbReference type="SUPFAM" id="SSF53187">
    <property type="entry name" value="Zn-dependent exopeptidases"/>
    <property type="match status" value="1"/>
</dbReference>
<comment type="cofactor">
    <cofactor evidence="1">
        <name>Zn(2+)</name>
        <dbReference type="ChEBI" id="CHEBI:29105"/>
    </cofactor>
</comment>
<evidence type="ECO:0000313" key="11">
    <source>
        <dbReference type="Proteomes" id="UP000446866"/>
    </source>
</evidence>
<proteinExistence type="inferred from homology"/>
<reference evidence="10 11" key="1">
    <citation type="submission" date="2018-08" db="EMBL/GenBank/DDBJ databases">
        <title>Murine metabolic-syndrome-specific gut microbial biobank.</title>
        <authorList>
            <person name="Liu C."/>
        </authorList>
    </citation>
    <scope>NUCLEOTIDE SEQUENCE [LARGE SCALE GENOMIC DNA]</scope>
    <source>
        <strain evidence="10 11">28</strain>
    </source>
</reference>
<dbReference type="AlphaFoldDB" id="A0A845QL20"/>
<dbReference type="NCBIfam" id="NF005591">
    <property type="entry name" value="PRK07318.1"/>
    <property type="match status" value="1"/>
</dbReference>
<keyword evidence="11" id="KW-1185">Reference proteome</keyword>
<keyword evidence="5" id="KW-0378">Hydrolase</keyword>
<evidence type="ECO:0000256" key="3">
    <source>
        <dbReference type="ARBA" id="ARBA00022670"/>
    </source>
</evidence>
<evidence type="ECO:0000256" key="6">
    <source>
        <dbReference type="ARBA" id="ARBA00022833"/>
    </source>
</evidence>
<dbReference type="GO" id="GO:0008237">
    <property type="term" value="F:metallopeptidase activity"/>
    <property type="evidence" value="ECO:0007669"/>
    <property type="project" value="UniProtKB-KW"/>
</dbReference>
<dbReference type="Pfam" id="PF01546">
    <property type="entry name" value="Peptidase_M20"/>
    <property type="match status" value="1"/>
</dbReference>
<evidence type="ECO:0000256" key="7">
    <source>
        <dbReference type="ARBA" id="ARBA00022997"/>
    </source>
</evidence>
<keyword evidence="4" id="KW-0479">Metal-binding</keyword>
<comment type="caution">
    <text evidence="10">The sequence shown here is derived from an EMBL/GenBank/DDBJ whole genome shotgun (WGS) entry which is preliminary data.</text>
</comment>
<dbReference type="RefSeq" id="WP_160201677.1">
    <property type="nucleotide sequence ID" value="NZ_QXWK01000011.1"/>
</dbReference>
<comment type="similarity">
    <text evidence="2">Belongs to the peptidase M20A family.</text>
</comment>
<protein>
    <submittedName>
        <fullName evidence="10">Dipeptidase PepV</fullName>
    </submittedName>
</protein>
<dbReference type="InterPro" id="IPR011650">
    <property type="entry name" value="Peptidase_M20_dimer"/>
</dbReference>
<dbReference type="GO" id="GO:0008270">
    <property type="term" value="F:zinc ion binding"/>
    <property type="evidence" value="ECO:0007669"/>
    <property type="project" value="InterPro"/>
</dbReference>
<dbReference type="Gene3D" id="3.30.70.360">
    <property type="match status" value="2"/>
</dbReference>
<dbReference type="PANTHER" id="PTHR43808:SF31">
    <property type="entry name" value="N-ACETYL-L-CITRULLINE DEACETYLASE"/>
    <property type="match status" value="1"/>
</dbReference>
<dbReference type="GO" id="GO:0006508">
    <property type="term" value="P:proteolysis"/>
    <property type="evidence" value="ECO:0007669"/>
    <property type="project" value="UniProtKB-KW"/>
</dbReference>
<feature type="domain" description="Peptidase M20 dimerisation" evidence="9">
    <location>
        <begin position="270"/>
        <end position="319"/>
    </location>
</feature>
<keyword evidence="3" id="KW-0645">Protease</keyword>
<evidence type="ECO:0000256" key="1">
    <source>
        <dbReference type="ARBA" id="ARBA00001947"/>
    </source>
</evidence>
<dbReference type="EMBL" id="QXWK01000011">
    <property type="protein sequence ID" value="NBH61397.1"/>
    <property type="molecule type" value="Genomic_DNA"/>
</dbReference>
<dbReference type="PANTHER" id="PTHR43808">
    <property type="entry name" value="ACETYLORNITHINE DEACETYLASE"/>
    <property type="match status" value="1"/>
</dbReference>
<dbReference type="Pfam" id="PF07687">
    <property type="entry name" value="M20_dimer"/>
    <property type="match status" value="1"/>
</dbReference>
<dbReference type="SUPFAM" id="SSF55031">
    <property type="entry name" value="Bacterial exopeptidase dimerisation domain"/>
    <property type="match status" value="1"/>
</dbReference>
<keyword evidence="6" id="KW-0862">Zinc</keyword>
<dbReference type="GO" id="GO:0008777">
    <property type="term" value="F:acetylornithine deacetylase activity"/>
    <property type="evidence" value="ECO:0007669"/>
    <property type="project" value="TreeGrafter"/>
</dbReference>
<evidence type="ECO:0000256" key="4">
    <source>
        <dbReference type="ARBA" id="ARBA00022723"/>
    </source>
</evidence>
<dbReference type="PROSITE" id="PS00759">
    <property type="entry name" value="ARGE_DAPE_CPG2_2"/>
    <property type="match status" value="1"/>
</dbReference>
<dbReference type="NCBIfam" id="TIGR01887">
    <property type="entry name" value="dipeptidaselike"/>
    <property type="match status" value="1"/>
</dbReference>
<name>A0A845QL20_9FIRM</name>
<evidence type="ECO:0000256" key="5">
    <source>
        <dbReference type="ARBA" id="ARBA00022801"/>
    </source>
</evidence>
<dbReference type="InterPro" id="IPR010964">
    <property type="entry name" value="M20A_pepV-rel"/>
</dbReference>
<keyword evidence="8" id="KW-0482">Metalloprotease</keyword>
<dbReference type="Gene3D" id="3.40.630.10">
    <property type="entry name" value="Zn peptidases"/>
    <property type="match status" value="1"/>
</dbReference>
<accession>A0A845QL20</accession>
<dbReference type="InterPro" id="IPR036264">
    <property type="entry name" value="Bact_exopeptidase_dim_dom"/>
</dbReference>
<evidence type="ECO:0000259" key="9">
    <source>
        <dbReference type="Pfam" id="PF07687"/>
    </source>
</evidence>
<evidence type="ECO:0000256" key="8">
    <source>
        <dbReference type="ARBA" id="ARBA00023049"/>
    </source>
</evidence>
<dbReference type="InterPro" id="IPR001261">
    <property type="entry name" value="ArgE/DapE_CS"/>
</dbReference>
<dbReference type="GO" id="GO:0006526">
    <property type="term" value="P:L-arginine biosynthetic process"/>
    <property type="evidence" value="ECO:0007669"/>
    <property type="project" value="TreeGrafter"/>
</dbReference>
<organism evidence="10 11">
    <name type="scientific">Anaerotruncus colihominis</name>
    <dbReference type="NCBI Taxonomy" id="169435"/>
    <lineage>
        <taxon>Bacteria</taxon>
        <taxon>Bacillati</taxon>
        <taxon>Bacillota</taxon>
        <taxon>Clostridia</taxon>
        <taxon>Eubacteriales</taxon>
        <taxon>Oscillospiraceae</taxon>
        <taxon>Anaerotruncus</taxon>
    </lineage>
</organism>
<evidence type="ECO:0000313" key="10">
    <source>
        <dbReference type="EMBL" id="NBH61397.1"/>
    </source>
</evidence>
<keyword evidence="7" id="KW-0224">Dipeptidase</keyword>
<sequence>MKREFEKFYEENRGALLGDISALIEIPSIATQSDDCSAPFGKDVADCLAKILQRGEEMGLHTENIGNYIGEITLGEGNHLIGILCHADVVDAGEGWETEPFKGIIKDGEMYGRGSIDDKGPMVCCMYAMKYIKENNLLPPDFRLKMVIGTDEEVEWNSIARYLEGKPELPEISIVPDANFPVIFCEKGLINADLSYPVINEGGAAKASLSLQELCGGERANVVPTGARCKISWTDESIRAEKLIEEISAHAEKLGAETGVCLTKEGEVFVEVKGRAAHAMTPEKGVNAISALMEILYLLSEGERYIFVQQNLIEKYHTYIGLDYNGERMGIGWEDEASGLMTVNVGLMKMEKDALTLTMNIRYPVTKTFEDVDAKLKPLTRALNGKLEYGVCMDPIYFEKDSEIVKTLMKVYQDATGDMQSQPISLGGATYARAIPNAIAFGPVFPDQEELAHEANEHYSVADYERITEIYANALLELCKTIK</sequence>
<evidence type="ECO:0000256" key="2">
    <source>
        <dbReference type="ARBA" id="ARBA00006247"/>
    </source>
</evidence>
<dbReference type="InterPro" id="IPR050072">
    <property type="entry name" value="Peptidase_M20A"/>
</dbReference>
<dbReference type="InterPro" id="IPR002933">
    <property type="entry name" value="Peptidase_M20"/>
</dbReference>
<gene>
    <name evidence="10" type="primary">pepV</name>
    <name evidence="10" type="ORF">D0435_07015</name>
</gene>